<dbReference type="InterPro" id="IPR053006">
    <property type="entry name" value="Meiosis_regulatory"/>
</dbReference>
<dbReference type="Proteomes" id="UP000605986">
    <property type="component" value="Unassembled WGS sequence"/>
</dbReference>
<dbReference type="Pfam" id="PF10544">
    <property type="entry name" value="T5orf172"/>
    <property type="match status" value="1"/>
</dbReference>
<proteinExistence type="predicted"/>
<evidence type="ECO:0000313" key="3">
    <source>
        <dbReference type="EMBL" id="KAF4444040.1"/>
    </source>
</evidence>
<reference evidence="3" key="1">
    <citation type="submission" date="2020-01" db="EMBL/GenBank/DDBJ databases">
        <title>Identification and distribution of gene clusters putatively required for synthesis of sphingolipid metabolism inhibitors in phylogenetically diverse species of the filamentous fungus Fusarium.</title>
        <authorList>
            <person name="Kim H.-S."/>
            <person name="Busman M."/>
            <person name="Brown D.W."/>
            <person name="Divon H."/>
            <person name="Uhlig S."/>
            <person name="Proctor R.H."/>
        </authorList>
    </citation>
    <scope>NUCLEOTIDE SEQUENCE</scope>
    <source>
        <strain evidence="3">NRRL 53441</strain>
    </source>
</reference>
<accession>A0A8H4K3K6</accession>
<evidence type="ECO:0000259" key="2">
    <source>
        <dbReference type="Pfam" id="PF10544"/>
    </source>
</evidence>
<organism evidence="3 4">
    <name type="scientific">Fusarium austroafricanum</name>
    <dbReference type="NCBI Taxonomy" id="2364996"/>
    <lineage>
        <taxon>Eukaryota</taxon>
        <taxon>Fungi</taxon>
        <taxon>Dikarya</taxon>
        <taxon>Ascomycota</taxon>
        <taxon>Pezizomycotina</taxon>
        <taxon>Sordariomycetes</taxon>
        <taxon>Hypocreomycetidae</taxon>
        <taxon>Hypocreales</taxon>
        <taxon>Nectriaceae</taxon>
        <taxon>Fusarium</taxon>
        <taxon>Fusarium concolor species complex</taxon>
    </lineage>
</organism>
<dbReference type="PANTHER" id="PTHR28094:SF1">
    <property type="entry name" value="MEIOTICALLY UP-REGULATED GENE 113 PROTEIN"/>
    <property type="match status" value="1"/>
</dbReference>
<dbReference type="OrthoDB" id="3511049at2759"/>
<evidence type="ECO:0000256" key="1">
    <source>
        <dbReference type="SAM" id="MobiDB-lite"/>
    </source>
</evidence>
<dbReference type="AlphaFoldDB" id="A0A8H4K3K6"/>
<dbReference type="EMBL" id="JAADJG010000558">
    <property type="protein sequence ID" value="KAF4444040.1"/>
    <property type="molecule type" value="Genomic_DNA"/>
</dbReference>
<feature type="region of interest" description="Disordered" evidence="1">
    <location>
        <begin position="141"/>
        <end position="199"/>
    </location>
</feature>
<feature type="region of interest" description="Disordered" evidence="1">
    <location>
        <begin position="1"/>
        <end position="112"/>
    </location>
</feature>
<keyword evidence="4" id="KW-1185">Reference proteome</keyword>
<feature type="compositionally biased region" description="Basic and acidic residues" evidence="1">
    <location>
        <begin position="66"/>
        <end position="77"/>
    </location>
</feature>
<comment type="caution">
    <text evidence="3">The sequence shown here is derived from an EMBL/GenBank/DDBJ whole genome shotgun (WGS) entry which is preliminary data.</text>
</comment>
<gene>
    <name evidence="3" type="ORF">F53441_11257</name>
</gene>
<feature type="compositionally biased region" description="Acidic residues" evidence="1">
    <location>
        <begin position="31"/>
        <end position="51"/>
    </location>
</feature>
<dbReference type="PANTHER" id="PTHR28094">
    <property type="entry name" value="MEIOTICALLY UP-REGULATED GENE 113 PROTEIN"/>
    <property type="match status" value="1"/>
</dbReference>
<feature type="compositionally biased region" description="Polar residues" evidence="1">
    <location>
        <begin position="98"/>
        <end position="112"/>
    </location>
</feature>
<dbReference type="InterPro" id="IPR018306">
    <property type="entry name" value="Phage_T5_Orf172_DNA-bd"/>
</dbReference>
<name>A0A8H4K3K6_9HYPO</name>
<feature type="compositionally biased region" description="Basic and acidic residues" evidence="1">
    <location>
        <begin position="158"/>
        <end position="185"/>
    </location>
</feature>
<protein>
    <recommendedName>
        <fullName evidence="2">Bacteriophage T5 Orf172 DNA-binding domain-containing protein</fullName>
    </recommendedName>
</protein>
<feature type="domain" description="Bacteriophage T5 Orf172 DNA-binding" evidence="2">
    <location>
        <begin position="222"/>
        <end position="296"/>
    </location>
</feature>
<evidence type="ECO:0000313" key="4">
    <source>
        <dbReference type="Proteomes" id="UP000605986"/>
    </source>
</evidence>
<sequence>MGRRQNYITDEEDEQNYTAGRSGEEEKGNDKEEEEVEEVEEEVEEEEELEIAAEPSFEGSPQRPKLVRESPIGEREVPVTPVRGRVSRPGNSHLDDSGSVTSPCPSEIFTPTSAASTPFFVINTTGYESCRPSFRNGSYVERYEESPTRKKGPTDTGLDSRDTGGRMKSNENNFRDESREVKPEGRLLNSSPSRQPMTFRYKEKLPVHNILVAKKKEDDNKVNYRLKTWEDQCNHDLDLKFEIPMACAVNKMESLIHLTLHKESRTASCPEIECTRKHREWFEISEDEARSVVEIWHQFGKLMPYDDWGNLKDEWKEYASGILKEDCVTPAKMWLKTDLVEAMGKTIQRSDEDKLWHALAQIREKRKTIVRQLLQAEQDEDLIQKRLIETFIRNEYDLPALCFNVWL</sequence>